<accession>R1AYF3</accession>
<evidence type="ECO:0000313" key="1">
    <source>
        <dbReference type="EMBL" id="EOD01722.1"/>
    </source>
</evidence>
<comment type="caution">
    <text evidence="1">The sequence shown here is derived from an EMBL/GenBank/DDBJ whole genome shotgun (WGS) entry which is preliminary data.</text>
</comment>
<name>R1AYF3_9FIRM</name>
<reference evidence="1 2" key="1">
    <citation type="journal article" date="2015" name="Geomicrobiol. J.">
        <title>Caldisalinibacter kiritimatiensis gen. nov., sp. nov., a moderately thermohalophilic thiosulfate-reducing bacterium from a hypersaline microbial mat.</title>
        <authorList>
            <person name="Ben Hania W."/>
            <person name="Joseph M."/>
            <person name="Fiebig A."/>
            <person name="Bunk B."/>
            <person name="Klenk H.-P."/>
            <person name="Fardeau M.-L."/>
            <person name="Spring S."/>
        </authorList>
    </citation>
    <scope>NUCLEOTIDE SEQUENCE [LARGE SCALE GENOMIC DNA]</scope>
    <source>
        <strain evidence="1 2">L21-TH-D2</strain>
    </source>
</reference>
<proteinExistence type="predicted"/>
<gene>
    <name evidence="1" type="ORF">L21TH_0201</name>
</gene>
<keyword evidence="2" id="KW-1185">Reference proteome</keyword>
<organism evidence="1 2">
    <name type="scientific">Caldisalinibacter kiritimatiensis</name>
    <dbReference type="NCBI Taxonomy" id="1304284"/>
    <lineage>
        <taxon>Bacteria</taxon>
        <taxon>Bacillati</taxon>
        <taxon>Bacillota</taxon>
        <taxon>Tissierellia</taxon>
        <taxon>Tissierellales</taxon>
        <taxon>Thermohalobacteraceae</taxon>
        <taxon>Caldisalinibacter</taxon>
    </lineage>
</organism>
<dbReference type="AlphaFoldDB" id="R1AYF3"/>
<dbReference type="Proteomes" id="UP000013378">
    <property type="component" value="Unassembled WGS sequence"/>
</dbReference>
<evidence type="ECO:0000313" key="2">
    <source>
        <dbReference type="Proteomes" id="UP000013378"/>
    </source>
</evidence>
<dbReference type="EMBL" id="ARZA01000034">
    <property type="protein sequence ID" value="EOD01722.1"/>
    <property type="molecule type" value="Genomic_DNA"/>
</dbReference>
<sequence>MKYKLVTDVEINSVEDLKKLRTIVEANNLDKLKFSEIARNLGIDRRTAKKYYLGDDKKERKKKKSVIDEYYKLSLIGKKKSILHLKMEKRLSLT</sequence>
<protein>
    <submittedName>
        <fullName evidence="1">Transposase</fullName>
    </submittedName>
</protein>